<accession>A0A3L8PAE4</accession>
<evidence type="ECO:0000313" key="4">
    <source>
        <dbReference type="Proteomes" id="UP000282515"/>
    </source>
</evidence>
<reference evidence="3 4" key="1">
    <citation type="submission" date="2018-10" db="EMBL/GenBank/DDBJ databases">
        <title>Aeromicrobium sp. 9W16Y-2 whole genome shotgun sequence.</title>
        <authorList>
            <person name="Li F."/>
        </authorList>
    </citation>
    <scope>NUCLEOTIDE SEQUENCE [LARGE SCALE GENOMIC DNA]</scope>
    <source>
        <strain evidence="3 4">9W16Y-2</strain>
    </source>
</reference>
<evidence type="ECO:0000313" key="3">
    <source>
        <dbReference type="EMBL" id="RLV52110.1"/>
    </source>
</evidence>
<name>A0A3L8PAE4_9ACTN</name>
<dbReference type="GO" id="GO:0009401">
    <property type="term" value="P:phosphoenolpyruvate-dependent sugar phosphotransferase system"/>
    <property type="evidence" value="ECO:0007669"/>
    <property type="project" value="InterPro"/>
</dbReference>
<dbReference type="EMBL" id="RDBF01000139">
    <property type="protein sequence ID" value="RLV52110.1"/>
    <property type="molecule type" value="Genomic_DNA"/>
</dbReference>
<evidence type="ECO:0000259" key="2">
    <source>
        <dbReference type="Pfam" id="PF02302"/>
    </source>
</evidence>
<protein>
    <submittedName>
        <fullName evidence="3">PTS galactitol transporter subunit IIB</fullName>
    </submittedName>
</protein>
<dbReference type="InterPro" id="IPR036095">
    <property type="entry name" value="PTS_EIIB-like_sf"/>
</dbReference>
<dbReference type="RefSeq" id="WP_121795626.1">
    <property type="nucleotide sequence ID" value="NZ_RDBF01000139.1"/>
</dbReference>
<keyword evidence="4" id="KW-1185">Reference proteome</keyword>
<dbReference type="Proteomes" id="UP000282515">
    <property type="component" value="Unassembled WGS sequence"/>
</dbReference>
<comment type="caution">
    <text evidence="3">The sequence shown here is derived from an EMBL/GenBank/DDBJ whole genome shotgun (WGS) entry which is preliminary data.</text>
</comment>
<dbReference type="Gene3D" id="3.40.50.2300">
    <property type="match status" value="1"/>
</dbReference>
<gene>
    <name evidence="3" type="ORF">D9V41_16650</name>
</gene>
<feature type="domain" description="Phosphotransferase system EIIB component type 2/3" evidence="2">
    <location>
        <begin position="4"/>
        <end position="82"/>
    </location>
</feature>
<proteinExistence type="predicted"/>
<keyword evidence="1" id="KW-0808">Transferase</keyword>
<sequence length="96" mass="9987">MKTIIVACGGGIATSQTVAVKLENLLADRGLRGSVSVEAININSIPTYIKSADVYVSIAQHGEAQYDIPTFSGIPFLTGMGAEDEFAKILTALGEG</sequence>
<evidence type="ECO:0000256" key="1">
    <source>
        <dbReference type="ARBA" id="ARBA00022679"/>
    </source>
</evidence>
<dbReference type="Pfam" id="PF02302">
    <property type="entry name" value="PTS_IIB"/>
    <property type="match status" value="1"/>
</dbReference>
<dbReference type="GO" id="GO:0008982">
    <property type="term" value="F:protein-N(PI)-phosphohistidine-sugar phosphotransferase activity"/>
    <property type="evidence" value="ECO:0007669"/>
    <property type="project" value="InterPro"/>
</dbReference>
<dbReference type="OrthoDB" id="3196672at2"/>
<dbReference type="CDD" id="cd05566">
    <property type="entry name" value="PTS_IIB_galactitol"/>
    <property type="match status" value="1"/>
</dbReference>
<dbReference type="SUPFAM" id="SSF52794">
    <property type="entry name" value="PTS system IIB component-like"/>
    <property type="match status" value="1"/>
</dbReference>
<dbReference type="InterPro" id="IPR003501">
    <property type="entry name" value="PTS_EIIB_2/3"/>
</dbReference>
<organism evidence="3 4">
    <name type="scientific">Aeromicrobium phragmitis</name>
    <dbReference type="NCBI Taxonomy" id="2478914"/>
    <lineage>
        <taxon>Bacteria</taxon>
        <taxon>Bacillati</taxon>
        <taxon>Actinomycetota</taxon>
        <taxon>Actinomycetes</taxon>
        <taxon>Propionibacteriales</taxon>
        <taxon>Nocardioidaceae</taxon>
        <taxon>Aeromicrobium</taxon>
    </lineage>
</organism>
<dbReference type="AlphaFoldDB" id="A0A3L8PAE4"/>